<accession>A0A2T4U2B8</accession>
<dbReference type="AlphaFoldDB" id="A0A2T4U2B8"/>
<sequence>MSSQDTLLEVKNLHTGFNIDGRVHHAVKDVSFSVKPKEVVCIVGESGCGKSVMSLSVMNLLPKHNGKIDKGEILFEGRDLAPLSEKEMNAIRGKDISMIFQEPMTALNPVLTIGYQLDEVLINHTTISKEEIRRKSVSLLKQVGISRADQIVNEYPHQLSGGMRQRVMIAIAIACQPKLLIADEPTTALDVTVQAQILELIGKIQEEVGMAVLLITHDLGVVAEMADRVVVMYAGQVVEETDVDRLFYEPKHPYTKALLESIPKMDEKRDVLNTIEGIVPSLKNMPEKGCRFVDRCPAAMDVCREMDPILGETDKGHAVRCFLYEESFPQSSDKRAEVQ</sequence>
<keyword evidence="6 9" id="KW-0067">ATP-binding</keyword>
<dbReference type="FunFam" id="3.40.50.300:FF:000016">
    <property type="entry name" value="Oligopeptide ABC transporter ATP-binding component"/>
    <property type="match status" value="1"/>
</dbReference>
<dbReference type="InterPro" id="IPR050388">
    <property type="entry name" value="ABC_Ni/Peptide_Import"/>
</dbReference>
<keyword evidence="4" id="KW-1003">Cell membrane</keyword>
<dbReference type="InterPro" id="IPR013563">
    <property type="entry name" value="Oligopep_ABC_C"/>
</dbReference>
<keyword evidence="3" id="KW-0813">Transport</keyword>
<dbReference type="InterPro" id="IPR017871">
    <property type="entry name" value="ABC_transporter-like_CS"/>
</dbReference>
<evidence type="ECO:0000256" key="1">
    <source>
        <dbReference type="ARBA" id="ARBA00004202"/>
    </source>
</evidence>
<dbReference type="PANTHER" id="PTHR43297:SF2">
    <property type="entry name" value="DIPEPTIDE TRANSPORT ATP-BINDING PROTEIN DPPD"/>
    <property type="match status" value="1"/>
</dbReference>
<dbReference type="Pfam" id="PF08352">
    <property type="entry name" value="oligo_HPY"/>
    <property type="match status" value="1"/>
</dbReference>
<gene>
    <name evidence="9" type="ORF">C6Y45_16010</name>
</gene>
<dbReference type="GO" id="GO:0015833">
    <property type="term" value="P:peptide transport"/>
    <property type="evidence" value="ECO:0007669"/>
    <property type="project" value="InterPro"/>
</dbReference>
<comment type="subcellular location">
    <subcellularLocation>
        <location evidence="1">Cell membrane</location>
        <topology evidence="1">Peripheral membrane protein</topology>
    </subcellularLocation>
</comment>
<evidence type="ECO:0000256" key="5">
    <source>
        <dbReference type="ARBA" id="ARBA00022741"/>
    </source>
</evidence>
<dbReference type="InterPro" id="IPR027417">
    <property type="entry name" value="P-loop_NTPase"/>
</dbReference>
<dbReference type="GO" id="GO:0005886">
    <property type="term" value="C:plasma membrane"/>
    <property type="evidence" value="ECO:0007669"/>
    <property type="project" value="UniProtKB-SubCell"/>
</dbReference>
<evidence type="ECO:0000259" key="8">
    <source>
        <dbReference type="PROSITE" id="PS50893"/>
    </source>
</evidence>
<keyword evidence="10" id="KW-1185">Reference proteome</keyword>
<evidence type="ECO:0000313" key="10">
    <source>
        <dbReference type="Proteomes" id="UP000240509"/>
    </source>
</evidence>
<dbReference type="Pfam" id="PF00005">
    <property type="entry name" value="ABC_tran"/>
    <property type="match status" value="1"/>
</dbReference>
<dbReference type="InterPro" id="IPR003593">
    <property type="entry name" value="AAA+_ATPase"/>
</dbReference>
<reference evidence="9 10" key="1">
    <citation type="submission" date="2018-03" db="EMBL/GenBank/DDBJ databases">
        <title>Alkalicoccus saliphilus sp. nov., isolated from a mineral pool.</title>
        <authorList>
            <person name="Zhao B."/>
        </authorList>
    </citation>
    <scope>NUCLEOTIDE SEQUENCE [LARGE SCALE GENOMIC DNA]</scope>
    <source>
        <strain evidence="9 10">6AG</strain>
    </source>
</reference>
<evidence type="ECO:0000313" key="9">
    <source>
        <dbReference type="EMBL" id="PTL37537.1"/>
    </source>
</evidence>
<dbReference type="OrthoDB" id="9802264at2"/>
<evidence type="ECO:0000256" key="2">
    <source>
        <dbReference type="ARBA" id="ARBA00005417"/>
    </source>
</evidence>
<dbReference type="EMBL" id="PZJJ01000045">
    <property type="protein sequence ID" value="PTL37537.1"/>
    <property type="molecule type" value="Genomic_DNA"/>
</dbReference>
<dbReference type="SMART" id="SM00382">
    <property type="entry name" value="AAA"/>
    <property type="match status" value="1"/>
</dbReference>
<evidence type="ECO:0000256" key="7">
    <source>
        <dbReference type="ARBA" id="ARBA00023136"/>
    </source>
</evidence>
<dbReference type="PROSITE" id="PS50893">
    <property type="entry name" value="ABC_TRANSPORTER_2"/>
    <property type="match status" value="1"/>
</dbReference>
<evidence type="ECO:0000256" key="3">
    <source>
        <dbReference type="ARBA" id="ARBA00022448"/>
    </source>
</evidence>
<dbReference type="PANTHER" id="PTHR43297">
    <property type="entry name" value="OLIGOPEPTIDE TRANSPORT ATP-BINDING PROTEIN APPD"/>
    <property type="match status" value="1"/>
</dbReference>
<keyword evidence="5" id="KW-0547">Nucleotide-binding</keyword>
<dbReference type="NCBIfam" id="TIGR01727">
    <property type="entry name" value="oligo_HPY"/>
    <property type="match status" value="1"/>
</dbReference>
<dbReference type="Gene3D" id="3.40.50.300">
    <property type="entry name" value="P-loop containing nucleotide triphosphate hydrolases"/>
    <property type="match status" value="1"/>
</dbReference>
<proteinExistence type="inferred from homology"/>
<dbReference type="GO" id="GO:0005524">
    <property type="term" value="F:ATP binding"/>
    <property type="evidence" value="ECO:0007669"/>
    <property type="project" value="UniProtKB-KW"/>
</dbReference>
<dbReference type="SUPFAM" id="SSF52540">
    <property type="entry name" value="P-loop containing nucleoside triphosphate hydrolases"/>
    <property type="match status" value="1"/>
</dbReference>
<feature type="domain" description="ABC transporter" evidence="8">
    <location>
        <begin position="8"/>
        <end position="259"/>
    </location>
</feature>
<evidence type="ECO:0000256" key="4">
    <source>
        <dbReference type="ARBA" id="ARBA00022475"/>
    </source>
</evidence>
<dbReference type="CDD" id="cd03257">
    <property type="entry name" value="ABC_NikE_OppD_transporters"/>
    <property type="match status" value="1"/>
</dbReference>
<dbReference type="RefSeq" id="WP_107586229.1">
    <property type="nucleotide sequence ID" value="NZ_PZJJ01000045.1"/>
</dbReference>
<evidence type="ECO:0000256" key="6">
    <source>
        <dbReference type="ARBA" id="ARBA00022840"/>
    </source>
</evidence>
<organism evidence="9 10">
    <name type="scientific">Alkalicoccus saliphilus</name>
    <dbReference type="NCBI Taxonomy" id="200989"/>
    <lineage>
        <taxon>Bacteria</taxon>
        <taxon>Bacillati</taxon>
        <taxon>Bacillota</taxon>
        <taxon>Bacilli</taxon>
        <taxon>Bacillales</taxon>
        <taxon>Bacillaceae</taxon>
        <taxon>Alkalicoccus</taxon>
    </lineage>
</organism>
<dbReference type="InterPro" id="IPR003439">
    <property type="entry name" value="ABC_transporter-like_ATP-bd"/>
</dbReference>
<dbReference type="Proteomes" id="UP000240509">
    <property type="component" value="Unassembled WGS sequence"/>
</dbReference>
<name>A0A2T4U2B8_9BACI</name>
<comment type="similarity">
    <text evidence="2">Belongs to the ABC transporter superfamily.</text>
</comment>
<protein>
    <submittedName>
        <fullName evidence="9">Peptide ABC transporter ATP-binding protein</fullName>
    </submittedName>
</protein>
<dbReference type="GO" id="GO:0016887">
    <property type="term" value="F:ATP hydrolysis activity"/>
    <property type="evidence" value="ECO:0007669"/>
    <property type="project" value="InterPro"/>
</dbReference>
<dbReference type="PROSITE" id="PS00211">
    <property type="entry name" value="ABC_TRANSPORTER_1"/>
    <property type="match status" value="1"/>
</dbReference>
<keyword evidence="7" id="KW-0472">Membrane</keyword>
<comment type="caution">
    <text evidence="9">The sequence shown here is derived from an EMBL/GenBank/DDBJ whole genome shotgun (WGS) entry which is preliminary data.</text>
</comment>